<protein>
    <recommendedName>
        <fullName evidence="7">TECPR1-like DysF domain-containing protein</fullName>
    </recommendedName>
</protein>
<dbReference type="STRING" id="931890.G8JVS3"/>
<dbReference type="GeneID" id="11472438"/>
<keyword evidence="2 6" id="KW-0812">Transmembrane</keyword>
<gene>
    <name evidence="8" type="ordered locus">Ecym_7086</name>
</gene>
<evidence type="ECO:0000256" key="3">
    <source>
        <dbReference type="ARBA" id="ARBA00022989"/>
    </source>
</evidence>
<dbReference type="GO" id="GO:0007031">
    <property type="term" value="P:peroxisome organization"/>
    <property type="evidence" value="ECO:0007669"/>
    <property type="project" value="EnsemblFungi"/>
</dbReference>
<evidence type="ECO:0000313" key="9">
    <source>
        <dbReference type="Proteomes" id="UP000006790"/>
    </source>
</evidence>
<dbReference type="OrthoDB" id="5586090at2759"/>
<sequence length="387" mass="45957">MNRIRKYHAKFVQSHGQKPSLTFTTSPLISKALYQFYPVLIIFDSTLNNIMWMQEDTCMGFIYLTLICFSAHMLKPSVDRSQLFYSWMSFLSLGFLGLSVIYYIHSTLSDMQEDEAPTVDDIIIVLESVLDKLDRIRIEVVGCGLRKRLVSTTWATLKLIVMLTPIHWICMQFFSPMECFMWFLALLFTYHSTWFQCTLRLCWRSLPVRNAYYKIWRMEFGRRYKGNMPLTYRVISNEEVVPFPKSLRGLTGAPLQLQLQNLLLSESSADKDSGSGDCSDEYVKVKIVEFCIDENERKWPKEGWSHHLLPYERQRYSMSFDPLCRSSQSPWRFQEDISRDWWWIDDTWVHSAWQYCDSEWNYLGGKDSIGCYTRCRMWKRKAFRIKD</sequence>
<dbReference type="GO" id="GO:0005778">
    <property type="term" value="C:peroxisomal membrane"/>
    <property type="evidence" value="ECO:0007669"/>
    <property type="project" value="UniProtKB-SubCell"/>
</dbReference>
<keyword evidence="9" id="KW-1185">Reference proteome</keyword>
<dbReference type="PANTHER" id="PTHR31679">
    <property type="entry name" value="PEROXISOMAL MEMBRANE PROTEIN PEX30-RELATED"/>
    <property type="match status" value="1"/>
</dbReference>
<dbReference type="InParanoid" id="G8JVS3"/>
<keyword evidence="3 6" id="KW-1133">Transmembrane helix</keyword>
<comment type="subcellular location">
    <subcellularLocation>
        <location evidence="1">Peroxisome membrane</location>
        <topology evidence="1">Multi-pass membrane protein</topology>
    </subcellularLocation>
</comment>
<dbReference type="KEGG" id="erc:Ecym_7086"/>
<keyword evidence="5" id="KW-0576">Peroxisome</keyword>
<feature type="transmembrane region" description="Helical" evidence="6">
    <location>
        <begin position="60"/>
        <end position="78"/>
    </location>
</feature>
<reference evidence="9" key="1">
    <citation type="journal article" date="2012" name="G3 (Bethesda)">
        <title>Pichia sorbitophila, an interspecies yeast hybrid reveals early steps of genome resolution following polyploidization.</title>
        <authorList>
            <person name="Leh Louis V."/>
            <person name="Despons L."/>
            <person name="Friedrich A."/>
            <person name="Martin T."/>
            <person name="Durrens P."/>
            <person name="Casaregola S."/>
            <person name="Neuveglise C."/>
            <person name="Fairhead C."/>
            <person name="Marck C."/>
            <person name="Cruz J.A."/>
            <person name="Straub M.L."/>
            <person name="Kugler V."/>
            <person name="Sacerdot C."/>
            <person name="Uzunov Z."/>
            <person name="Thierry A."/>
            <person name="Weiss S."/>
            <person name="Bleykasten C."/>
            <person name="De Montigny J."/>
            <person name="Jacques N."/>
            <person name="Jung P."/>
            <person name="Lemaire M."/>
            <person name="Mallet S."/>
            <person name="Morel G."/>
            <person name="Richard G.F."/>
            <person name="Sarkar A."/>
            <person name="Savel G."/>
            <person name="Schacherer J."/>
            <person name="Seret M.L."/>
            <person name="Talla E."/>
            <person name="Samson G."/>
            <person name="Jubin C."/>
            <person name="Poulain J."/>
            <person name="Vacherie B."/>
            <person name="Barbe V."/>
            <person name="Pelletier E."/>
            <person name="Sherman D.J."/>
            <person name="Westhof E."/>
            <person name="Weissenbach J."/>
            <person name="Baret P.V."/>
            <person name="Wincker P."/>
            <person name="Gaillardin C."/>
            <person name="Dujon B."/>
            <person name="Souciet J.L."/>
        </authorList>
    </citation>
    <scope>NUCLEOTIDE SEQUENCE [LARGE SCALE GENOMIC DNA]</scope>
    <source>
        <strain evidence="9">CBS 270.75 / DBVPG 7215 / KCTC 17166 / NRRL Y-17582</strain>
    </source>
</reference>
<dbReference type="FunCoup" id="G8JVS3">
    <property type="interactions" value="39"/>
</dbReference>
<dbReference type="AlphaFoldDB" id="G8JVS3"/>
<name>G8JVS3_ERECY</name>
<evidence type="ECO:0000256" key="1">
    <source>
        <dbReference type="ARBA" id="ARBA00004585"/>
    </source>
</evidence>
<dbReference type="RefSeq" id="XP_003647755.1">
    <property type="nucleotide sequence ID" value="XM_003647707.1"/>
</dbReference>
<dbReference type="HOGENOM" id="CLU_665907_0_0_1"/>
<feature type="transmembrane region" description="Helical" evidence="6">
    <location>
        <begin position="84"/>
        <end position="104"/>
    </location>
</feature>
<evidence type="ECO:0000256" key="4">
    <source>
        <dbReference type="ARBA" id="ARBA00023136"/>
    </source>
</evidence>
<feature type="domain" description="TECPR1-like DysF" evidence="7">
    <location>
        <begin position="17"/>
        <end position="380"/>
    </location>
</feature>
<feature type="transmembrane region" description="Helical" evidence="6">
    <location>
        <begin position="180"/>
        <end position="203"/>
    </location>
</feature>
<dbReference type="Proteomes" id="UP000006790">
    <property type="component" value="Chromosome 7"/>
</dbReference>
<evidence type="ECO:0000259" key="7">
    <source>
        <dbReference type="Pfam" id="PF06398"/>
    </source>
</evidence>
<organism evidence="8 9">
    <name type="scientific">Eremothecium cymbalariae (strain CBS 270.75 / DBVPG 7215 / KCTC 17166 / NRRL Y-17582)</name>
    <name type="common">Yeast</name>
    <dbReference type="NCBI Taxonomy" id="931890"/>
    <lineage>
        <taxon>Eukaryota</taxon>
        <taxon>Fungi</taxon>
        <taxon>Dikarya</taxon>
        <taxon>Ascomycota</taxon>
        <taxon>Saccharomycotina</taxon>
        <taxon>Saccharomycetes</taxon>
        <taxon>Saccharomycetales</taxon>
        <taxon>Saccharomycetaceae</taxon>
        <taxon>Eremothecium</taxon>
    </lineage>
</organism>
<evidence type="ECO:0000256" key="2">
    <source>
        <dbReference type="ARBA" id="ARBA00022692"/>
    </source>
</evidence>
<dbReference type="OMA" id="TDWIYSD"/>
<evidence type="ECO:0000256" key="5">
    <source>
        <dbReference type="ARBA" id="ARBA00023140"/>
    </source>
</evidence>
<dbReference type="eggNOG" id="ENOG502QU0V">
    <property type="taxonomic scope" value="Eukaryota"/>
</dbReference>
<dbReference type="EMBL" id="CP002503">
    <property type="protein sequence ID" value="AET40938.1"/>
    <property type="molecule type" value="Genomic_DNA"/>
</dbReference>
<accession>G8JVS3</accession>
<proteinExistence type="predicted"/>
<dbReference type="PANTHER" id="PTHR31679:SF3">
    <property type="entry name" value="PEROXISOMAL MEMBRANE PROTEIN PEX32"/>
    <property type="match status" value="1"/>
</dbReference>
<evidence type="ECO:0000313" key="8">
    <source>
        <dbReference type="EMBL" id="AET40938.1"/>
    </source>
</evidence>
<feature type="transmembrane region" description="Helical" evidence="6">
    <location>
        <begin position="155"/>
        <end position="174"/>
    </location>
</feature>
<keyword evidence="4 6" id="KW-0472">Membrane</keyword>
<evidence type="ECO:0000256" key="6">
    <source>
        <dbReference type="SAM" id="Phobius"/>
    </source>
</evidence>
<dbReference type="Pfam" id="PF06398">
    <property type="entry name" value="Pex24p"/>
    <property type="match status" value="1"/>
</dbReference>
<dbReference type="InterPro" id="IPR010482">
    <property type="entry name" value="TECPR1-like_DysF"/>
</dbReference>
<dbReference type="InterPro" id="IPR052646">
    <property type="entry name" value="Peroxisomal_PEX28-32"/>
</dbReference>